<sequence>MPRLLPALCSISSISARRFSFTPAPQGFVSHVGRLRSLLQGHLRHAYRAAHNAGVLHPAGALKKEDKLLLEVTASRAGWIRRQRRGHWGCSDCACVQGTWRRLIRVINLRCRDQGRRLESKKMFRTRAGYVLKFGPRTCGRALR</sequence>
<reference evidence="1" key="2">
    <citation type="journal article" date="2015" name="Data Brief">
        <title>Shoot transcriptome of the giant reed, Arundo donax.</title>
        <authorList>
            <person name="Barrero R.A."/>
            <person name="Guerrero F.D."/>
            <person name="Moolhuijzen P."/>
            <person name="Goolsby J.A."/>
            <person name="Tidwell J."/>
            <person name="Bellgard S.E."/>
            <person name="Bellgard M.I."/>
        </authorList>
    </citation>
    <scope>NUCLEOTIDE SEQUENCE</scope>
    <source>
        <tissue evidence="1">Shoot tissue taken approximately 20 cm above the soil surface</tissue>
    </source>
</reference>
<evidence type="ECO:0000313" key="1">
    <source>
        <dbReference type="EMBL" id="JAD51354.1"/>
    </source>
</evidence>
<dbReference type="EMBL" id="GBRH01246541">
    <property type="protein sequence ID" value="JAD51354.1"/>
    <property type="molecule type" value="Transcribed_RNA"/>
</dbReference>
<dbReference type="AlphaFoldDB" id="A0A0A9AI39"/>
<organism evidence="1">
    <name type="scientific">Arundo donax</name>
    <name type="common">Giant reed</name>
    <name type="synonym">Donax arundinaceus</name>
    <dbReference type="NCBI Taxonomy" id="35708"/>
    <lineage>
        <taxon>Eukaryota</taxon>
        <taxon>Viridiplantae</taxon>
        <taxon>Streptophyta</taxon>
        <taxon>Embryophyta</taxon>
        <taxon>Tracheophyta</taxon>
        <taxon>Spermatophyta</taxon>
        <taxon>Magnoliopsida</taxon>
        <taxon>Liliopsida</taxon>
        <taxon>Poales</taxon>
        <taxon>Poaceae</taxon>
        <taxon>PACMAD clade</taxon>
        <taxon>Arundinoideae</taxon>
        <taxon>Arundineae</taxon>
        <taxon>Arundo</taxon>
    </lineage>
</organism>
<protein>
    <submittedName>
        <fullName evidence="1">Uncharacterized protein</fullName>
    </submittedName>
</protein>
<accession>A0A0A9AI39</accession>
<proteinExistence type="predicted"/>
<reference evidence="1" key="1">
    <citation type="submission" date="2014-09" db="EMBL/GenBank/DDBJ databases">
        <authorList>
            <person name="Magalhaes I.L.F."/>
            <person name="Oliveira U."/>
            <person name="Santos F.R."/>
            <person name="Vidigal T.H.D.A."/>
            <person name="Brescovit A.D."/>
            <person name="Santos A.J."/>
        </authorList>
    </citation>
    <scope>NUCLEOTIDE SEQUENCE</scope>
    <source>
        <tissue evidence="1">Shoot tissue taken approximately 20 cm above the soil surface</tissue>
    </source>
</reference>
<name>A0A0A9AI39_ARUDO</name>